<dbReference type="InterPro" id="IPR003607">
    <property type="entry name" value="HD/PDEase_dom"/>
</dbReference>
<evidence type="ECO:0000256" key="4">
    <source>
        <dbReference type="SAM" id="MobiDB-lite"/>
    </source>
</evidence>
<dbReference type="CDD" id="cd00077">
    <property type="entry name" value="HDc"/>
    <property type="match status" value="1"/>
</dbReference>
<dbReference type="CDD" id="cd01949">
    <property type="entry name" value="GGDEF"/>
    <property type="match status" value="1"/>
</dbReference>
<evidence type="ECO:0000259" key="6">
    <source>
        <dbReference type="PROSITE" id="PS50887"/>
    </source>
</evidence>
<proteinExistence type="predicted"/>
<keyword evidence="5" id="KW-0812">Transmembrane</keyword>
<dbReference type="PANTHER" id="PTHR45138">
    <property type="entry name" value="REGULATORY COMPONENTS OF SENSORY TRANSDUCTION SYSTEM"/>
    <property type="match status" value="1"/>
</dbReference>
<dbReference type="HOGENOM" id="CLU_023723_0_0_7"/>
<feature type="transmembrane region" description="Helical" evidence="5">
    <location>
        <begin position="20"/>
        <end position="41"/>
    </location>
</feature>
<dbReference type="SUPFAM" id="SSF55073">
    <property type="entry name" value="Nucleotide cyclase"/>
    <property type="match status" value="1"/>
</dbReference>
<dbReference type="PROSITE" id="PS50887">
    <property type="entry name" value="GGDEF"/>
    <property type="match status" value="1"/>
</dbReference>
<sequence>MFFLDMFMDFVYKHPLIRKLLMYLLYTTVGMIMAIIGILYVDTGEIIFDADILFNSQIYAALLDNHRNAIYMLIVLEQFLFIGVLLWQNNRLRNRSNCSVKYVHIEDIASIWLQNQRIKENIKKEVMAESKKEFNTQEKKPPLYVNFKKQRSNELFNNIVMPHIDRLLDEEVDIIIELLKLIEDKGIDTPSVVSFTEKDPETKYKKDILTEDGLTSYQILRKVSLYDHTLNVVNSIYEELKRHSKTNYVLLLGKAIIAALAHDIGKIKKMEERLENVSPEIFSSQPHHQISKIFFMKMYPNYRDRKIVIEAIENHHSIKVPSGNDLIKLLITADKGARDFEIDEYFKSDGKQEKLISKREKKQVALNDKEQEPVTIEAQSVKEEVKDLDNENKVLKDQLAKVLVENRLLEDKASKCHLTRAFTRATYDQEVEKYFNENKDTLALAFIDADKFKSINDTYGHHTGDEVLKHMVDTMFKATRDNDGRVYRYGGEEFLILFPKIQKEEFEAQLEKLRSQIEQSSLSIDGKDIKYTISIGAGLAKDYSNVKELAKKVDEAVYKAKEQGRNRVVFADAEKSKDETKEPQQPQAKRIVALNDFGIADDFTDMMEENLNNQLKQPEKQTAVVKEEQKKKKDLPQKKAKQTNIDFDEDKDYETDEAFNIEEYENKILEELKLKINTSKDFGYKMMFYSISYKDMILFNLSTVTEAVENAVGFKSNSKELTMYFIREYRKRGDIGFVDIANNYITSKFYIEFNGKTIDFDAVPIFARVFDMNENDLYQLKLSDDNTKDARVLTSSEVEK</sequence>
<dbReference type="InterPro" id="IPR029787">
    <property type="entry name" value="Nucleotide_cyclase"/>
</dbReference>
<evidence type="ECO:0000256" key="5">
    <source>
        <dbReference type="SAM" id="Phobius"/>
    </source>
</evidence>
<dbReference type="Proteomes" id="UP000028486">
    <property type="component" value="Plasmid pCIG1485E"/>
</dbReference>
<name>A0A076FBH9_9BACT</name>
<dbReference type="Pfam" id="PF01966">
    <property type="entry name" value="HD"/>
    <property type="match status" value="1"/>
</dbReference>
<dbReference type="InterPro" id="IPR050469">
    <property type="entry name" value="Diguanylate_Cyclase"/>
</dbReference>
<feature type="domain" description="GGDEF" evidence="6">
    <location>
        <begin position="440"/>
        <end position="573"/>
    </location>
</feature>
<dbReference type="Gene3D" id="3.30.70.270">
    <property type="match status" value="1"/>
</dbReference>
<geneLocation type="plasmid" evidence="7 8">
    <name>pCIG1485E</name>
</geneLocation>
<dbReference type="AlphaFoldDB" id="A0A076FBH9"/>
<dbReference type="InterPro" id="IPR006674">
    <property type="entry name" value="HD_domain"/>
</dbReference>
<keyword evidence="7" id="KW-0614">Plasmid</keyword>
<organism evidence="7 8">
    <name type="scientific">Campylobacter iguaniorum</name>
    <dbReference type="NCBI Taxonomy" id="1244531"/>
    <lineage>
        <taxon>Bacteria</taxon>
        <taxon>Pseudomonadati</taxon>
        <taxon>Campylobacterota</taxon>
        <taxon>Epsilonproteobacteria</taxon>
        <taxon>Campylobacterales</taxon>
        <taxon>Campylobacteraceae</taxon>
        <taxon>Campylobacter</taxon>
    </lineage>
</organism>
<evidence type="ECO:0000256" key="3">
    <source>
        <dbReference type="SAM" id="Coils"/>
    </source>
</evidence>
<protein>
    <recommendedName>
        <fullName evidence="1">diguanylate cyclase</fullName>
        <ecNumber evidence="1">2.7.7.65</ecNumber>
    </recommendedName>
</protein>
<dbReference type="Gene3D" id="1.10.3210.10">
    <property type="entry name" value="Hypothetical protein af1432"/>
    <property type="match status" value="1"/>
</dbReference>
<dbReference type="NCBIfam" id="TIGR00254">
    <property type="entry name" value="GGDEF"/>
    <property type="match status" value="1"/>
</dbReference>
<gene>
    <name evidence="7" type="ORF">CIG1485E_a0060</name>
</gene>
<dbReference type="EC" id="2.7.7.65" evidence="1"/>
<dbReference type="InterPro" id="IPR043128">
    <property type="entry name" value="Rev_trsase/Diguanyl_cyclase"/>
</dbReference>
<evidence type="ECO:0000256" key="2">
    <source>
        <dbReference type="ARBA" id="ARBA00034247"/>
    </source>
</evidence>
<dbReference type="SMART" id="SM00267">
    <property type="entry name" value="GGDEF"/>
    <property type="match status" value="1"/>
</dbReference>
<comment type="catalytic activity">
    <reaction evidence="2">
        <text>2 GTP = 3',3'-c-di-GMP + 2 diphosphate</text>
        <dbReference type="Rhea" id="RHEA:24898"/>
        <dbReference type="ChEBI" id="CHEBI:33019"/>
        <dbReference type="ChEBI" id="CHEBI:37565"/>
        <dbReference type="ChEBI" id="CHEBI:58805"/>
        <dbReference type="EC" id="2.7.7.65"/>
    </reaction>
</comment>
<feature type="compositionally biased region" description="Basic and acidic residues" evidence="4">
    <location>
        <begin position="625"/>
        <end position="637"/>
    </location>
</feature>
<dbReference type="RefSeq" id="WP_051871014.1">
    <property type="nucleotide sequence ID" value="NZ_CP009044.1"/>
</dbReference>
<dbReference type="KEGG" id="caj:CIG1485E_a0060"/>
<keyword evidence="5" id="KW-0472">Membrane</keyword>
<dbReference type="eggNOG" id="COG3706">
    <property type="taxonomic scope" value="Bacteria"/>
</dbReference>
<accession>A0A076FBH9</accession>
<feature type="coiled-coil region" evidence="3">
    <location>
        <begin position="352"/>
        <end position="412"/>
    </location>
</feature>
<dbReference type="OrthoDB" id="9803824at2"/>
<dbReference type="GO" id="GO:0052621">
    <property type="term" value="F:diguanylate cyclase activity"/>
    <property type="evidence" value="ECO:0007669"/>
    <property type="project" value="UniProtKB-EC"/>
</dbReference>
<keyword evidence="8" id="KW-1185">Reference proteome</keyword>
<evidence type="ECO:0000313" key="7">
    <source>
        <dbReference type="EMBL" id="AII15585.1"/>
    </source>
</evidence>
<keyword evidence="5" id="KW-1133">Transmembrane helix</keyword>
<dbReference type="Pfam" id="PF00990">
    <property type="entry name" value="GGDEF"/>
    <property type="match status" value="1"/>
</dbReference>
<reference evidence="7 8" key="1">
    <citation type="journal article" date="2014" name="Genome Announc.">
        <title>Complete Genome Sequence of Campylobacter iguaniorum Strain 1485ET, Isolated from a Bearded Dragon (Pogona vitticeps).</title>
        <authorList>
            <person name="Gilbert M.J."/>
            <person name="Miller W.G."/>
            <person name="Yee E."/>
            <person name="Kik M."/>
            <person name="Wagenaar J.A."/>
            <person name="Duim B."/>
        </authorList>
    </citation>
    <scope>NUCLEOTIDE SEQUENCE [LARGE SCALE GENOMIC DNA]</scope>
    <source>
        <strain evidence="7 8">1485E</strain>
        <plasmid evidence="7">pCIG1485E</plasmid>
    </source>
</reference>
<feature type="region of interest" description="Disordered" evidence="4">
    <location>
        <begin position="613"/>
        <end position="641"/>
    </location>
</feature>
<keyword evidence="3" id="KW-0175">Coiled coil</keyword>
<dbReference type="PANTHER" id="PTHR45138:SF9">
    <property type="entry name" value="DIGUANYLATE CYCLASE DGCM-RELATED"/>
    <property type="match status" value="1"/>
</dbReference>
<evidence type="ECO:0000256" key="1">
    <source>
        <dbReference type="ARBA" id="ARBA00012528"/>
    </source>
</evidence>
<dbReference type="EMBL" id="CP009044">
    <property type="protein sequence ID" value="AII15585.1"/>
    <property type="molecule type" value="Genomic_DNA"/>
</dbReference>
<dbReference type="SUPFAM" id="SSF109604">
    <property type="entry name" value="HD-domain/PDEase-like"/>
    <property type="match status" value="1"/>
</dbReference>
<feature type="transmembrane region" description="Helical" evidence="5">
    <location>
        <begin position="69"/>
        <end position="87"/>
    </location>
</feature>
<evidence type="ECO:0000313" key="8">
    <source>
        <dbReference type="Proteomes" id="UP000028486"/>
    </source>
</evidence>
<dbReference type="InterPro" id="IPR000160">
    <property type="entry name" value="GGDEF_dom"/>
</dbReference>